<proteinExistence type="predicted"/>
<name>A0AAI8TXV8_MYCME</name>
<dbReference type="EMBL" id="AP022567">
    <property type="protein sequence ID" value="BBX36194.1"/>
    <property type="molecule type" value="Genomic_DNA"/>
</dbReference>
<dbReference type="Pfam" id="PF13646">
    <property type="entry name" value="HEAT_2"/>
    <property type="match status" value="1"/>
</dbReference>
<organism evidence="2 4">
    <name type="scientific">Mycolicibacterium mageritense</name>
    <name type="common">Mycobacterium mageritense</name>
    <dbReference type="NCBI Taxonomy" id="53462"/>
    <lineage>
        <taxon>Bacteria</taxon>
        <taxon>Bacillati</taxon>
        <taxon>Actinomycetota</taxon>
        <taxon>Actinomycetes</taxon>
        <taxon>Mycobacteriales</taxon>
        <taxon>Mycobacteriaceae</taxon>
        <taxon>Mycolicibacterium</taxon>
    </lineage>
</organism>
<dbReference type="Proteomes" id="UP000465622">
    <property type="component" value="Chromosome"/>
</dbReference>
<evidence type="ECO:0000313" key="2">
    <source>
        <dbReference type="EMBL" id="BDY31019.1"/>
    </source>
</evidence>
<sequence>MTATPGLDAVLRLLPDPARPYAAVRDDLVRLGWEWANESQQLPTLPGEPEWVRYRHPSGADLEYELLPPVGLRTIVAHGNPDVLAALTSVPHLDGADLVELLDATDTERILRGLLGVQALVWVPLLGRVRELASTHPDELVRQVARDVAWRLPELVTAALDRWRAQRASHPGQSVLLALMATEDRRQVLRWIGVDRRRATSGALEALRTGLADDDPEVRATAAVVAARLGTHEVADTVEHLTVPDTLSGPVRSAREHLRAGRPLRVDEPFDSESLLLFALAEPVIDVPAPKRLPTHLSPESGVRLRDSGIPVCLIPSVRHWLWSEGRLQRACPEAFVMTSAPVDIGTARKLGLTCDGADADPYLVDETMAENLAGRLSAREDVPLQVVDPQRWQAALRGPDGRCFTAGNVAPAIAVSPWGALAVPGVRERLSQGRCADPADLGVVHPADPDELLPVRLAMRFPL</sequence>
<evidence type="ECO:0000313" key="4">
    <source>
        <dbReference type="Proteomes" id="UP001241092"/>
    </source>
</evidence>
<keyword evidence="3" id="KW-1185">Reference proteome</keyword>
<dbReference type="RefSeq" id="WP_036436684.1">
    <property type="nucleotide sequence ID" value="NZ_AP022567.1"/>
</dbReference>
<reference evidence="1" key="2">
    <citation type="submission" date="2020-02" db="EMBL/GenBank/DDBJ databases">
        <authorList>
            <person name="Matsumoto Y."/>
            <person name="Motooka D."/>
            <person name="Nakamura S."/>
        </authorList>
    </citation>
    <scope>NUCLEOTIDE SEQUENCE</scope>
    <source>
        <strain evidence="1">JCM 12375</strain>
    </source>
</reference>
<dbReference type="AlphaFoldDB" id="A0AAI8TXV8"/>
<reference evidence="1 3" key="1">
    <citation type="journal article" date="2019" name="Emerg. Microbes Infect.">
        <title>Comprehensive subspecies identification of 175 nontuberculous mycobacteria species based on 7547 genomic profiles.</title>
        <authorList>
            <person name="Matsumoto Y."/>
            <person name="Kinjo T."/>
            <person name="Motooka D."/>
            <person name="Nabeya D."/>
            <person name="Jung N."/>
            <person name="Uechi K."/>
            <person name="Horii T."/>
            <person name="Iida T."/>
            <person name="Fujita J."/>
            <person name="Nakamura S."/>
        </authorList>
    </citation>
    <scope>NUCLEOTIDE SEQUENCE [LARGE SCALE GENOMIC DNA]</scope>
    <source>
        <strain evidence="1 3">JCM 12375</strain>
    </source>
</reference>
<reference evidence="2" key="3">
    <citation type="submission" date="2023-03" db="EMBL/GenBank/DDBJ databases">
        <title>Draft genome sequence of a Mycolicibacterium mageritense strain H4_3_1 isolated from a hybrid biological-inorganic system reactor.</title>
        <authorList>
            <person name="Feng X."/>
            <person name="Kazama D."/>
            <person name="Sato K."/>
            <person name="Kobayashi H."/>
        </authorList>
    </citation>
    <scope>NUCLEOTIDE SEQUENCE</scope>
    <source>
        <strain evidence="2">H4_3_1</strain>
    </source>
</reference>
<evidence type="ECO:0000313" key="3">
    <source>
        <dbReference type="Proteomes" id="UP000465622"/>
    </source>
</evidence>
<evidence type="ECO:0008006" key="5">
    <source>
        <dbReference type="Google" id="ProtNLM"/>
    </source>
</evidence>
<protein>
    <recommendedName>
        <fullName evidence="5">HEAT repeat domain-containing protein</fullName>
    </recommendedName>
</protein>
<dbReference type="EMBL" id="AP027452">
    <property type="protein sequence ID" value="BDY31019.1"/>
    <property type="molecule type" value="Genomic_DNA"/>
</dbReference>
<gene>
    <name evidence="2" type="ORF">hbim_04971</name>
    <name evidence="1" type="ORF">MMAGJ_54760</name>
</gene>
<evidence type="ECO:0000313" key="1">
    <source>
        <dbReference type="EMBL" id="BBX36194.1"/>
    </source>
</evidence>
<accession>A0AAI8TXV8</accession>
<dbReference type="Proteomes" id="UP001241092">
    <property type="component" value="Chromosome"/>
</dbReference>